<reference evidence="3 4" key="1">
    <citation type="submission" date="2016-11" db="EMBL/GenBank/DDBJ databases">
        <title>The macronuclear genome of Stentor coeruleus: a giant cell with tiny introns.</title>
        <authorList>
            <person name="Slabodnick M."/>
            <person name="Ruby J.G."/>
            <person name="Reiff S.B."/>
            <person name="Swart E.C."/>
            <person name="Gosai S."/>
            <person name="Prabakaran S."/>
            <person name="Witkowska E."/>
            <person name="Larue G.E."/>
            <person name="Fisher S."/>
            <person name="Freeman R.M."/>
            <person name="Gunawardena J."/>
            <person name="Chu W."/>
            <person name="Stover N.A."/>
            <person name="Gregory B.D."/>
            <person name="Nowacki M."/>
            <person name="Derisi J."/>
            <person name="Roy S.W."/>
            <person name="Marshall W.F."/>
            <person name="Sood P."/>
        </authorList>
    </citation>
    <scope>NUCLEOTIDE SEQUENCE [LARGE SCALE GENOMIC DNA]</scope>
    <source>
        <strain evidence="3">WM001</strain>
    </source>
</reference>
<keyword evidence="4" id="KW-1185">Reference proteome</keyword>
<name>A0A1R2C155_9CILI</name>
<proteinExistence type="predicted"/>
<dbReference type="AlphaFoldDB" id="A0A1R2C155"/>
<organism evidence="3 4">
    <name type="scientific">Stentor coeruleus</name>
    <dbReference type="NCBI Taxonomy" id="5963"/>
    <lineage>
        <taxon>Eukaryota</taxon>
        <taxon>Sar</taxon>
        <taxon>Alveolata</taxon>
        <taxon>Ciliophora</taxon>
        <taxon>Postciliodesmatophora</taxon>
        <taxon>Heterotrichea</taxon>
        <taxon>Heterotrichida</taxon>
        <taxon>Stentoridae</taxon>
        <taxon>Stentor</taxon>
    </lineage>
</organism>
<gene>
    <name evidence="3" type="ORF">SteCoe_16485</name>
</gene>
<keyword evidence="1" id="KW-0175">Coiled coil</keyword>
<evidence type="ECO:0000313" key="3">
    <source>
        <dbReference type="EMBL" id="OMJ82721.1"/>
    </source>
</evidence>
<sequence length="323" mass="37231">MSIFEQIELEDKVMKICKILHGKLCEDADDTDESIMNSDEVNALEPVEALSHMTEAIKDLLSHQRNLKIFSEHKSFHNSEIVQTTLQKLEADIREHIKIENQLKLYCESLESNIEENEIANMKIETSIKDKTGELDKENHSLKQELLILEEELVKLKGNRKTETSKENDVTREPEAEIQAESEHKNVILVDKCLKVKRLKEIAKNKEFLCKELTKENKEMVDLIKKTEGEKNDMSFPTVSYFKMQYKEKCKEINNLKNKLKGSEKPTVKSLSPYANTARNNTSSSPVTKRMVSKEIKKKSPLKTNTGVSKSLHRTMRNPLSKL</sequence>
<feature type="compositionally biased region" description="Polar residues" evidence="2">
    <location>
        <begin position="269"/>
        <end position="287"/>
    </location>
</feature>
<evidence type="ECO:0000313" key="4">
    <source>
        <dbReference type="Proteomes" id="UP000187209"/>
    </source>
</evidence>
<feature type="coiled-coil region" evidence="1">
    <location>
        <begin position="196"/>
        <end position="230"/>
    </location>
</feature>
<protein>
    <submittedName>
        <fullName evidence="3">Uncharacterized protein</fullName>
    </submittedName>
</protein>
<feature type="region of interest" description="Disordered" evidence="2">
    <location>
        <begin position="261"/>
        <end position="323"/>
    </location>
</feature>
<comment type="caution">
    <text evidence="3">The sequence shown here is derived from an EMBL/GenBank/DDBJ whole genome shotgun (WGS) entry which is preliminary data.</text>
</comment>
<dbReference type="Proteomes" id="UP000187209">
    <property type="component" value="Unassembled WGS sequence"/>
</dbReference>
<accession>A0A1R2C155</accession>
<dbReference type="OrthoDB" id="302883at2759"/>
<feature type="coiled-coil region" evidence="1">
    <location>
        <begin position="132"/>
        <end position="159"/>
    </location>
</feature>
<evidence type="ECO:0000256" key="1">
    <source>
        <dbReference type="SAM" id="Coils"/>
    </source>
</evidence>
<dbReference type="EMBL" id="MPUH01000329">
    <property type="protein sequence ID" value="OMJ82721.1"/>
    <property type="molecule type" value="Genomic_DNA"/>
</dbReference>
<evidence type="ECO:0000256" key="2">
    <source>
        <dbReference type="SAM" id="MobiDB-lite"/>
    </source>
</evidence>